<dbReference type="PROSITE" id="PS51782">
    <property type="entry name" value="LYSM"/>
    <property type="match status" value="2"/>
</dbReference>
<dbReference type="GO" id="GO:0008234">
    <property type="term" value="F:cysteine-type peptidase activity"/>
    <property type="evidence" value="ECO:0007669"/>
    <property type="project" value="UniProtKB-KW"/>
</dbReference>
<reference evidence="9 10" key="1">
    <citation type="journal article" date="2016" name="Environ. Microbiol.">
        <title>Genomic resolution of a cold subsurface aquifer community provides metabolic insights for novel microbes adapted to high CO concentrations.</title>
        <authorList>
            <person name="Probst A.J."/>
            <person name="Castelle C.J."/>
            <person name="Singh A."/>
            <person name="Brown C.T."/>
            <person name="Anantharaman K."/>
            <person name="Sharon I."/>
            <person name="Hug L.A."/>
            <person name="Burstein D."/>
            <person name="Emerson J.B."/>
            <person name="Thomas B.C."/>
            <person name="Banfield J.F."/>
        </authorList>
    </citation>
    <scope>NUCLEOTIDE SEQUENCE [LARGE SCALE GENOMIC DNA]</scope>
    <source>
        <strain evidence="9">CG1_02_38_46</strain>
    </source>
</reference>
<dbReference type="Pfam" id="PF00877">
    <property type="entry name" value="NLPC_P60"/>
    <property type="match status" value="1"/>
</dbReference>
<keyword evidence="2" id="KW-0645">Protease</keyword>
<dbReference type="PANTHER" id="PTHR47360">
    <property type="entry name" value="MUREIN DD-ENDOPEPTIDASE MEPS/MUREIN LD-CARBOXYPEPTIDASE"/>
    <property type="match status" value="1"/>
</dbReference>
<dbReference type="SUPFAM" id="SSF54106">
    <property type="entry name" value="LysM domain"/>
    <property type="match status" value="2"/>
</dbReference>
<dbReference type="Gene3D" id="3.90.1720.10">
    <property type="entry name" value="endopeptidase domain like (from Nostoc punctiforme)"/>
    <property type="match status" value="1"/>
</dbReference>
<evidence type="ECO:0000256" key="1">
    <source>
        <dbReference type="ARBA" id="ARBA00007074"/>
    </source>
</evidence>
<comment type="similarity">
    <text evidence="1">Belongs to the peptidase C40 family.</text>
</comment>
<dbReference type="InterPro" id="IPR036779">
    <property type="entry name" value="LysM_dom_sf"/>
</dbReference>
<organism evidence="9 10">
    <name type="scientific">Candidatus Desantisbacteria bacterium CG1_02_38_46</name>
    <dbReference type="NCBI Taxonomy" id="1817893"/>
    <lineage>
        <taxon>Bacteria</taxon>
        <taxon>Candidatus Desantisiibacteriota</taxon>
    </lineage>
</organism>
<keyword evidence="3" id="KW-0732">Signal</keyword>
<dbReference type="SMART" id="SM00257">
    <property type="entry name" value="LysM"/>
    <property type="match status" value="2"/>
</dbReference>
<dbReference type="AlphaFoldDB" id="A0A1J4SCG9"/>
<evidence type="ECO:0000256" key="6">
    <source>
        <dbReference type="ARBA" id="ARBA00022807"/>
    </source>
</evidence>
<evidence type="ECO:0000313" key="10">
    <source>
        <dbReference type="Proteomes" id="UP000182278"/>
    </source>
</evidence>
<feature type="domain" description="LysM" evidence="7">
    <location>
        <begin position="23"/>
        <end position="66"/>
    </location>
</feature>
<sequence>MRKRIVLIFFTLTIFIPYISHAGIYRVKPGDNLTKIASRYNITVRELMSLNGLRGELIKVGQKIKVPDIQNSEFSTSSASRKDSTTTNTEVVFKVPRRILVGYKVKSGDTLLGLARRFHTSVRELKRINSLKTDTIVIGHVLKAPSYKMEEVRLPRVDIAIDTNVCAEAEAFDTRPFQLVQIAKEYQGIPYKRGGESPYRVDCSGFVRMLFKCFDILLPRTSRNQFEIGEKVKTITVGDLLFFATRGSSRVNHVGIYIGDGKFIHASSAEGKVVISPISSYYKNRFRGARRVWELFAQE</sequence>
<dbReference type="InterPro" id="IPR038765">
    <property type="entry name" value="Papain-like_cys_pep_sf"/>
</dbReference>
<feature type="domain" description="LysM" evidence="7">
    <location>
        <begin position="101"/>
        <end position="144"/>
    </location>
</feature>
<protein>
    <recommendedName>
        <fullName evidence="11">Peptidoglycan endopeptidase</fullName>
    </recommendedName>
</protein>
<dbReference type="PROSITE" id="PS51935">
    <property type="entry name" value="NLPC_P60"/>
    <property type="match status" value="1"/>
</dbReference>
<dbReference type="CDD" id="cd00118">
    <property type="entry name" value="LysM"/>
    <property type="match status" value="2"/>
</dbReference>
<comment type="caution">
    <text evidence="9">The sequence shown here is derived from an EMBL/GenBank/DDBJ whole genome shotgun (WGS) entry which is preliminary data.</text>
</comment>
<dbReference type="SUPFAM" id="SSF54001">
    <property type="entry name" value="Cysteine proteinases"/>
    <property type="match status" value="1"/>
</dbReference>
<accession>A0A1J4SCG9</accession>
<evidence type="ECO:0000256" key="5">
    <source>
        <dbReference type="ARBA" id="ARBA00022801"/>
    </source>
</evidence>
<evidence type="ECO:0000313" key="9">
    <source>
        <dbReference type="EMBL" id="OIN97153.1"/>
    </source>
</evidence>
<proteinExistence type="inferred from homology"/>
<keyword evidence="6" id="KW-0788">Thiol protease</keyword>
<dbReference type="InterPro" id="IPR000064">
    <property type="entry name" value="NLP_P60_dom"/>
</dbReference>
<name>A0A1J4SCG9_9BACT</name>
<dbReference type="PANTHER" id="PTHR47360:SF1">
    <property type="entry name" value="ENDOPEPTIDASE NLPC-RELATED"/>
    <property type="match status" value="1"/>
</dbReference>
<dbReference type="GO" id="GO:0006508">
    <property type="term" value="P:proteolysis"/>
    <property type="evidence" value="ECO:0007669"/>
    <property type="project" value="UniProtKB-KW"/>
</dbReference>
<evidence type="ECO:0000259" key="8">
    <source>
        <dbReference type="PROSITE" id="PS51935"/>
    </source>
</evidence>
<evidence type="ECO:0000259" key="7">
    <source>
        <dbReference type="PROSITE" id="PS51782"/>
    </source>
</evidence>
<keyword evidence="4" id="KW-0677">Repeat</keyword>
<dbReference type="Gene3D" id="3.10.350.10">
    <property type="entry name" value="LysM domain"/>
    <property type="match status" value="2"/>
</dbReference>
<dbReference type="Pfam" id="PF01476">
    <property type="entry name" value="LysM"/>
    <property type="match status" value="2"/>
</dbReference>
<evidence type="ECO:0000256" key="2">
    <source>
        <dbReference type="ARBA" id="ARBA00022670"/>
    </source>
</evidence>
<dbReference type="STRING" id="1817893.AUJ66_04230"/>
<dbReference type="Proteomes" id="UP000182278">
    <property type="component" value="Unassembled WGS sequence"/>
</dbReference>
<evidence type="ECO:0008006" key="11">
    <source>
        <dbReference type="Google" id="ProtNLM"/>
    </source>
</evidence>
<keyword evidence="5" id="KW-0378">Hydrolase</keyword>
<evidence type="ECO:0000256" key="3">
    <source>
        <dbReference type="ARBA" id="ARBA00022729"/>
    </source>
</evidence>
<evidence type="ECO:0000256" key="4">
    <source>
        <dbReference type="ARBA" id="ARBA00022737"/>
    </source>
</evidence>
<dbReference type="EMBL" id="MNUO01000062">
    <property type="protein sequence ID" value="OIN97153.1"/>
    <property type="molecule type" value="Genomic_DNA"/>
</dbReference>
<dbReference type="InterPro" id="IPR052062">
    <property type="entry name" value="Murein_DD/LD_carboxypeptidase"/>
</dbReference>
<gene>
    <name evidence="9" type="ORF">AUJ66_04230</name>
</gene>
<feature type="domain" description="NlpC/P60" evidence="8">
    <location>
        <begin position="173"/>
        <end position="293"/>
    </location>
</feature>
<dbReference type="InterPro" id="IPR018392">
    <property type="entry name" value="LysM"/>
</dbReference>